<feature type="transmembrane region" description="Helical" evidence="1">
    <location>
        <begin position="167"/>
        <end position="186"/>
    </location>
</feature>
<dbReference type="PANTHER" id="PTHR23028:SF53">
    <property type="entry name" value="ACYL_TRANSF_3 DOMAIN-CONTAINING PROTEIN"/>
    <property type="match status" value="1"/>
</dbReference>
<gene>
    <name evidence="3" type="ORF">FC093_10435</name>
</gene>
<feature type="transmembrane region" description="Helical" evidence="1">
    <location>
        <begin position="237"/>
        <end position="258"/>
    </location>
</feature>
<dbReference type="EMBL" id="SZQL01000007">
    <property type="protein sequence ID" value="TKK68531.1"/>
    <property type="molecule type" value="Genomic_DNA"/>
</dbReference>
<organism evidence="3 4">
    <name type="scientific">Ilyomonas limi</name>
    <dbReference type="NCBI Taxonomy" id="2575867"/>
    <lineage>
        <taxon>Bacteria</taxon>
        <taxon>Pseudomonadati</taxon>
        <taxon>Bacteroidota</taxon>
        <taxon>Chitinophagia</taxon>
        <taxon>Chitinophagales</taxon>
        <taxon>Chitinophagaceae</taxon>
        <taxon>Ilyomonas</taxon>
    </lineage>
</organism>
<evidence type="ECO:0000259" key="2">
    <source>
        <dbReference type="Pfam" id="PF01757"/>
    </source>
</evidence>
<dbReference type="OrthoDB" id="290051at2"/>
<feature type="transmembrane region" description="Helical" evidence="1">
    <location>
        <begin position="264"/>
        <end position="281"/>
    </location>
</feature>
<feature type="domain" description="Acyltransferase 3" evidence="2">
    <location>
        <begin position="10"/>
        <end position="345"/>
    </location>
</feature>
<keyword evidence="4" id="KW-1185">Reference proteome</keyword>
<feature type="transmembrane region" description="Helical" evidence="1">
    <location>
        <begin position="85"/>
        <end position="107"/>
    </location>
</feature>
<keyword evidence="1" id="KW-0472">Membrane</keyword>
<protein>
    <submittedName>
        <fullName evidence="3">Acyltransferase</fullName>
    </submittedName>
</protein>
<dbReference type="GO" id="GO:0016747">
    <property type="term" value="F:acyltransferase activity, transferring groups other than amino-acyl groups"/>
    <property type="evidence" value="ECO:0007669"/>
    <property type="project" value="InterPro"/>
</dbReference>
<comment type="caution">
    <text evidence="3">The sequence shown here is derived from an EMBL/GenBank/DDBJ whole genome shotgun (WGS) entry which is preliminary data.</text>
</comment>
<feature type="transmembrane region" description="Helical" evidence="1">
    <location>
        <begin position="142"/>
        <end position="160"/>
    </location>
</feature>
<dbReference type="Pfam" id="PF01757">
    <property type="entry name" value="Acyl_transf_3"/>
    <property type="match status" value="1"/>
</dbReference>
<dbReference type="PANTHER" id="PTHR23028">
    <property type="entry name" value="ACETYLTRANSFERASE"/>
    <property type="match status" value="1"/>
</dbReference>
<keyword evidence="3" id="KW-0808">Transferase</keyword>
<dbReference type="GO" id="GO:0016020">
    <property type="term" value="C:membrane"/>
    <property type="evidence" value="ECO:0007669"/>
    <property type="project" value="TreeGrafter"/>
</dbReference>
<feature type="transmembrane region" description="Helical" evidence="1">
    <location>
        <begin position="327"/>
        <end position="348"/>
    </location>
</feature>
<dbReference type="AlphaFoldDB" id="A0A4U3L0B5"/>
<keyword evidence="1" id="KW-0812">Transmembrane</keyword>
<evidence type="ECO:0000313" key="3">
    <source>
        <dbReference type="EMBL" id="TKK68531.1"/>
    </source>
</evidence>
<dbReference type="InterPro" id="IPR002656">
    <property type="entry name" value="Acyl_transf_3_dom"/>
</dbReference>
<feature type="transmembrane region" description="Helical" evidence="1">
    <location>
        <begin position="293"/>
        <end position="315"/>
    </location>
</feature>
<keyword evidence="1" id="KW-1133">Transmembrane helix</keyword>
<name>A0A4U3L0B5_9BACT</name>
<evidence type="ECO:0000313" key="4">
    <source>
        <dbReference type="Proteomes" id="UP000305848"/>
    </source>
</evidence>
<feature type="transmembrane region" description="Helical" evidence="1">
    <location>
        <begin position="47"/>
        <end position="65"/>
    </location>
</feature>
<proteinExistence type="predicted"/>
<evidence type="ECO:0000256" key="1">
    <source>
        <dbReference type="SAM" id="Phobius"/>
    </source>
</evidence>
<dbReference type="RefSeq" id="WP_137261719.1">
    <property type="nucleotide sequence ID" value="NZ_SZQL01000007.1"/>
</dbReference>
<keyword evidence="3" id="KW-0012">Acyltransferase</keyword>
<accession>A0A4U3L0B5</accession>
<feature type="transmembrane region" description="Helical" evidence="1">
    <location>
        <begin position="206"/>
        <end position="225"/>
    </location>
</feature>
<dbReference type="Proteomes" id="UP000305848">
    <property type="component" value="Unassembled WGS sequence"/>
</dbReference>
<dbReference type="GO" id="GO:0000271">
    <property type="term" value="P:polysaccharide biosynthetic process"/>
    <property type="evidence" value="ECO:0007669"/>
    <property type="project" value="TreeGrafter"/>
</dbReference>
<reference evidence="3 4" key="1">
    <citation type="submission" date="2019-05" db="EMBL/GenBank/DDBJ databases">
        <title>Panacibacter sp. strain 17mud1-8 Genome sequencing and assembly.</title>
        <authorList>
            <person name="Chhetri G."/>
        </authorList>
    </citation>
    <scope>NUCLEOTIDE SEQUENCE [LARGE SCALE GENOMIC DNA]</scope>
    <source>
        <strain evidence="3 4">17mud1-8</strain>
    </source>
</reference>
<dbReference type="InterPro" id="IPR050879">
    <property type="entry name" value="Acyltransferase_3"/>
</dbReference>
<sequence>MKPISNAKFNYINAVRGIAITMVVLLHVAQAVNGLPDTFTYLSSKGSFGVQLFFIASAFTLFLSYSKRSTSDRQYTVRNFFIRRLFRISPMYYLAALVYGIICYYLPEYNDGHPLKVGNIIINMLYLNTFIPGTINYLPPGGWSVGAEMVFYCFVPFLFSKIKDLKTAVWLFVVLLAGSVVLQYGIRFTLTHMGIDYRNPETWFLYYWFPNQAAVFILGIILFFAGQNYAVASKTKATVLLGATIALLVLFVFFGRYIVPNMIVQEHFVIAIFFTVIVFFLSQHHFMFFDNKLMRFLGEISFSLYLIHFAVLKFFEHLLPASFTGFSRYGMLALMTFAVSSFLSWITYRTIESKGIEWGNKLIKKYSKNAAAMPVPAVKQLAKTKESVLA</sequence>